<keyword evidence="1" id="KW-0479">Metal-binding</keyword>
<dbReference type="SMART" id="SM00184">
    <property type="entry name" value="RING"/>
    <property type="match status" value="1"/>
</dbReference>
<dbReference type="PROSITE" id="PS50089">
    <property type="entry name" value="ZF_RING_2"/>
    <property type="match status" value="1"/>
</dbReference>
<dbReference type="InterPro" id="IPR038896">
    <property type="entry name" value="RNF170"/>
</dbReference>
<evidence type="ECO:0000313" key="8">
    <source>
        <dbReference type="Proteomes" id="UP001408789"/>
    </source>
</evidence>
<comment type="caution">
    <text evidence="7">The sequence shown here is derived from an EMBL/GenBank/DDBJ whole genome shotgun (WGS) entry which is preliminary data.</text>
</comment>
<feature type="transmembrane region" description="Helical" evidence="5">
    <location>
        <begin position="132"/>
        <end position="151"/>
    </location>
</feature>
<keyword evidence="5" id="KW-0812">Transmembrane</keyword>
<dbReference type="SUPFAM" id="SSF57850">
    <property type="entry name" value="RING/U-box"/>
    <property type="match status" value="1"/>
</dbReference>
<protein>
    <recommendedName>
        <fullName evidence="6">RING-type domain-containing protein</fullName>
    </recommendedName>
</protein>
<evidence type="ECO:0000256" key="4">
    <source>
        <dbReference type="PROSITE-ProRule" id="PRU00175"/>
    </source>
</evidence>
<accession>A0AAP0H0V5</accession>
<dbReference type="PANTHER" id="PTHR22894">
    <property type="entry name" value="RING-TYPE DOMAIN-CONTAINING PROTEIN"/>
    <property type="match status" value="1"/>
</dbReference>
<organism evidence="7 8">
    <name type="scientific">Deinandra increscens subsp. villosa</name>
    <dbReference type="NCBI Taxonomy" id="3103831"/>
    <lineage>
        <taxon>Eukaryota</taxon>
        <taxon>Viridiplantae</taxon>
        <taxon>Streptophyta</taxon>
        <taxon>Embryophyta</taxon>
        <taxon>Tracheophyta</taxon>
        <taxon>Spermatophyta</taxon>
        <taxon>Magnoliopsida</taxon>
        <taxon>eudicotyledons</taxon>
        <taxon>Gunneridae</taxon>
        <taxon>Pentapetalae</taxon>
        <taxon>asterids</taxon>
        <taxon>campanulids</taxon>
        <taxon>Asterales</taxon>
        <taxon>Asteraceae</taxon>
        <taxon>Asteroideae</taxon>
        <taxon>Heliantheae alliance</taxon>
        <taxon>Madieae</taxon>
        <taxon>Madiinae</taxon>
        <taxon>Deinandra</taxon>
    </lineage>
</organism>
<sequence length="257" mass="29110">MRPSGCMVEGSHFISISSMPAEMEESGASTASSRSVSHTQRNWITVCEGPPADDCCPICFGSFFAPFRAPCGHWYCGGCIMEYWNHVAAFRPCKCPMCSRPITKLTPEPSLYQQQDAGVREILKNVRQYNCLFAGGACGFILQVLQLPLFVKRLLQAMMDPDRPVAYLSRLRLVAVKNFLNFLHESFSCFQVLLGAIYTLSPLDFLPRWRYLDAIDLFDYSAIAVSFGLYFIGLYSRRRRLRHLRQLARGPNFGVDM</sequence>
<keyword evidence="5" id="KW-1133">Transmembrane helix</keyword>
<dbReference type="AlphaFoldDB" id="A0AAP0H0V5"/>
<evidence type="ECO:0000256" key="3">
    <source>
        <dbReference type="ARBA" id="ARBA00022833"/>
    </source>
</evidence>
<keyword evidence="2 4" id="KW-0863">Zinc-finger</keyword>
<proteinExistence type="predicted"/>
<evidence type="ECO:0000259" key="6">
    <source>
        <dbReference type="PROSITE" id="PS50089"/>
    </source>
</evidence>
<dbReference type="InterPro" id="IPR018957">
    <property type="entry name" value="Znf_C3HC4_RING-type"/>
</dbReference>
<dbReference type="InterPro" id="IPR017907">
    <property type="entry name" value="Znf_RING_CS"/>
</dbReference>
<keyword evidence="8" id="KW-1185">Reference proteome</keyword>
<evidence type="ECO:0000313" key="7">
    <source>
        <dbReference type="EMBL" id="KAK9070663.1"/>
    </source>
</evidence>
<dbReference type="GO" id="GO:0008270">
    <property type="term" value="F:zinc ion binding"/>
    <property type="evidence" value="ECO:0007669"/>
    <property type="project" value="UniProtKB-KW"/>
</dbReference>
<gene>
    <name evidence="7" type="ORF">SSX86_011065</name>
</gene>
<dbReference type="PROSITE" id="PS00518">
    <property type="entry name" value="ZF_RING_1"/>
    <property type="match status" value="1"/>
</dbReference>
<reference evidence="7 8" key="1">
    <citation type="submission" date="2024-04" db="EMBL/GenBank/DDBJ databases">
        <title>The reference genome of an endangered Asteraceae, Deinandra increscens subsp. villosa, native to the Central Coast of California.</title>
        <authorList>
            <person name="Guilliams M."/>
            <person name="Hasenstab-Lehman K."/>
            <person name="Meyer R."/>
            <person name="Mcevoy S."/>
        </authorList>
    </citation>
    <scope>NUCLEOTIDE SEQUENCE [LARGE SCALE GENOMIC DNA]</scope>
    <source>
        <tissue evidence="7">Leaf</tissue>
    </source>
</reference>
<dbReference type="GO" id="GO:0061630">
    <property type="term" value="F:ubiquitin protein ligase activity"/>
    <property type="evidence" value="ECO:0007669"/>
    <property type="project" value="InterPro"/>
</dbReference>
<keyword evidence="5" id="KW-0472">Membrane</keyword>
<feature type="transmembrane region" description="Helical" evidence="5">
    <location>
        <begin position="220"/>
        <end position="236"/>
    </location>
</feature>
<dbReference type="Pfam" id="PF00097">
    <property type="entry name" value="zf-C3HC4"/>
    <property type="match status" value="1"/>
</dbReference>
<evidence type="ECO:0000256" key="2">
    <source>
        <dbReference type="ARBA" id="ARBA00022771"/>
    </source>
</evidence>
<dbReference type="EMBL" id="JBCNJP010000012">
    <property type="protein sequence ID" value="KAK9070663.1"/>
    <property type="molecule type" value="Genomic_DNA"/>
</dbReference>
<dbReference type="Proteomes" id="UP001408789">
    <property type="component" value="Unassembled WGS sequence"/>
</dbReference>
<dbReference type="Gene3D" id="3.30.40.10">
    <property type="entry name" value="Zinc/RING finger domain, C3HC4 (zinc finger)"/>
    <property type="match status" value="1"/>
</dbReference>
<keyword evidence="3" id="KW-0862">Zinc</keyword>
<feature type="domain" description="RING-type" evidence="6">
    <location>
        <begin position="56"/>
        <end position="99"/>
    </location>
</feature>
<dbReference type="InterPro" id="IPR001841">
    <property type="entry name" value="Znf_RING"/>
</dbReference>
<evidence type="ECO:0000256" key="5">
    <source>
        <dbReference type="SAM" id="Phobius"/>
    </source>
</evidence>
<name>A0AAP0H0V5_9ASTR</name>
<dbReference type="PANTHER" id="PTHR22894:SF4">
    <property type="entry name" value="E3 UBIQUITIN-PROTEIN LIGASE RNF170-LIKE ISOFORM X1"/>
    <property type="match status" value="1"/>
</dbReference>
<dbReference type="InterPro" id="IPR013083">
    <property type="entry name" value="Znf_RING/FYVE/PHD"/>
</dbReference>
<evidence type="ECO:0000256" key="1">
    <source>
        <dbReference type="ARBA" id="ARBA00022723"/>
    </source>
</evidence>